<dbReference type="KEGG" id="sur:STAUR_7157"/>
<dbReference type="STRING" id="378806.STAUR_7157"/>
<reference evidence="1 2" key="1">
    <citation type="journal article" date="2011" name="Mol. Biol. Evol.">
        <title>Comparative genomic analysis of fruiting body formation in Myxococcales.</title>
        <authorList>
            <person name="Huntley S."/>
            <person name="Hamann N."/>
            <person name="Wegener-Feldbrugge S."/>
            <person name="Treuner-Lange A."/>
            <person name="Kube M."/>
            <person name="Reinhardt R."/>
            <person name="Klages S."/>
            <person name="Muller R."/>
            <person name="Ronning C.M."/>
            <person name="Nierman W.C."/>
            <person name="Sogaard-Andersen L."/>
        </authorList>
    </citation>
    <scope>NUCLEOTIDE SEQUENCE [LARGE SCALE GENOMIC DNA]</scope>
    <source>
        <strain evidence="1 2">DW4/3-1</strain>
    </source>
</reference>
<dbReference type="AlphaFoldDB" id="E3FZ96"/>
<dbReference type="EMBL" id="CP002271">
    <property type="protein sequence ID" value="ADO74913.1"/>
    <property type="molecule type" value="Genomic_DNA"/>
</dbReference>
<gene>
    <name evidence="1" type="ordered locus">STAUR_7157</name>
</gene>
<evidence type="ECO:0000313" key="1">
    <source>
        <dbReference type="EMBL" id="ADO74913.1"/>
    </source>
</evidence>
<accession>E3FZ96</accession>
<keyword evidence="2" id="KW-1185">Reference proteome</keyword>
<proteinExistence type="predicted"/>
<name>E3FZ96_STIAD</name>
<dbReference type="HOGENOM" id="CLU_2467528_0_0_7"/>
<sequence>MLRVGPTGKCGWGMCADLEHDVCHVPHTSTEAYHLAKALISLDRLHPPGDGSHQLRGSSGGRDVTRVVTSVIISYMHQRTSDLPLVNP</sequence>
<protein>
    <submittedName>
        <fullName evidence="1">Uncharacterized protein</fullName>
    </submittedName>
</protein>
<evidence type="ECO:0000313" key="2">
    <source>
        <dbReference type="Proteomes" id="UP000001351"/>
    </source>
</evidence>
<organism evidence="1 2">
    <name type="scientific">Stigmatella aurantiaca (strain DW4/3-1)</name>
    <dbReference type="NCBI Taxonomy" id="378806"/>
    <lineage>
        <taxon>Bacteria</taxon>
        <taxon>Pseudomonadati</taxon>
        <taxon>Myxococcota</taxon>
        <taxon>Myxococcia</taxon>
        <taxon>Myxococcales</taxon>
        <taxon>Cystobacterineae</taxon>
        <taxon>Archangiaceae</taxon>
        <taxon>Stigmatella</taxon>
    </lineage>
</organism>
<dbReference type="Proteomes" id="UP000001351">
    <property type="component" value="Chromosome"/>
</dbReference>